<dbReference type="SUPFAM" id="SSF53474">
    <property type="entry name" value="alpha/beta-Hydrolases"/>
    <property type="match status" value="1"/>
</dbReference>
<accession>T0HCL9</accession>
<dbReference type="AlphaFoldDB" id="T0HCL9"/>
<gene>
    <name evidence="1" type="ORF">RLDS_25190</name>
</gene>
<organism evidence="1 2">
    <name type="scientific">Sphingobium lactosutens DS20</name>
    <dbReference type="NCBI Taxonomy" id="1331060"/>
    <lineage>
        <taxon>Bacteria</taxon>
        <taxon>Pseudomonadati</taxon>
        <taxon>Pseudomonadota</taxon>
        <taxon>Alphaproteobacteria</taxon>
        <taxon>Sphingomonadales</taxon>
        <taxon>Sphingomonadaceae</taxon>
        <taxon>Sphingobium</taxon>
    </lineage>
</organism>
<evidence type="ECO:0000313" key="1">
    <source>
        <dbReference type="EMBL" id="EQB10732.1"/>
    </source>
</evidence>
<dbReference type="eggNOG" id="COG4188">
    <property type="taxonomic scope" value="Bacteria"/>
</dbReference>
<dbReference type="Gene3D" id="3.40.50.1820">
    <property type="entry name" value="alpha/beta hydrolase"/>
    <property type="match status" value="1"/>
</dbReference>
<dbReference type="Proteomes" id="UP000015531">
    <property type="component" value="Unassembled WGS sequence"/>
</dbReference>
<evidence type="ECO:0008006" key="3">
    <source>
        <dbReference type="Google" id="ProtNLM"/>
    </source>
</evidence>
<protein>
    <recommendedName>
        <fullName evidence="3">AB hydrolase-1 domain-containing protein</fullName>
    </recommendedName>
</protein>
<dbReference type="InterPro" id="IPR029058">
    <property type="entry name" value="AB_hydrolase_fold"/>
</dbReference>
<comment type="caution">
    <text evidence="1">The sequence shown here is derived from an EMBL/GenBank/DDBJ whole genome shotgun (WGS) entry which is preliminary data.</text>
</comment>
<name>T0HCL9_9SPHN</name>
<reference evidence="1 2" key="1">
    <citation type="journal article" date="2013" name="Genome Announc.">
        <title>Draft Genome Sequence of Sphingobium lactosutens Strain DS20T, Isolated from a Hexachlorocyclohexane Dumpsite.</title>
        <authorList>
            <person name="Kumar R."/>
            <person name="Dwivedi V."/>
            <person name="Negi V."/>
            <person name="Khurana J.P."/>
            <person name="Lal R."/>
        </authorList>
    </citation>
    <scope>NUCLEOTIDE SEQUENCE [LARGE SCALE GENOMIC DNA]</scope>
    <source>
        <strain evidence="1 2">DS20</strain>
    </source>
</reference>
<proteinExistence type="predicted"/>
<evidence type="ECO:0000313" key="2">
    <source>
        <dbReference type="Proteomes" id="UP000015531"/>
    </source>
</evidence>
<dbReference type="PATRIC" id="fig|1331060.3.peg.4895"/>
<keyword evidence="2" id="KW-1185">Reference proteome</keyword>
<sequence length="258" mass="27908">MDGYAPLTDYWASHGFVVIQPTFLDARRLGLTPDDPRRPSIWRTRVDDMKRILDHLDLAERALPGLAGRMDRDLVAAVGHSFGGQTVSMLLGARMIGDGEQGEDLSDRRIKAGILLASGGRGGADLSDLGRQITPYLDSNFAEMTTRTLVVAGDADQSPLTVRGPDWFGDPFHLSPGGEALLTLHRGEHMLGGISGYEVTETTDESPERVAVVQKVTLAYLQLALKHDSDAWASACMAVTADSEAARIEQKDPVNAKN</sequence>
<dbReference type="EMBL" id="ATDP01000109">
    <property type="protein sequence ID" value="EQB10732.1"/>
    <property type="molecule type" value="Genomic_DNA"/>
</dbReference>